<comment type="subcellular location">
    <subcellularLocation>
        <location evidence="3">Cytoplasm</location>
    </subcellularLocation>
</comment>
<keyword evidence="14" id="KW-1185">Reference proteome</keyword>
<dbReference type="STRING" id="62708.A0A420I264"/>
<dbReference type="EMBL" id="MCBQ01013711">
    <property type="protein sequence ID" value="RKF63783.1"/>
    <property type="molecule type" value="Genomic_DNA"/>
</dbReference>
<dbReference type="AlphaFoldDB" id="A0A420I264"/>
<proteinExistence type="inferred from homology"/>
<name>A0A420I264_9PEZI</name>
<organism evidence="13 14">
    <name type="scientific">Golovinomyces cichoracearum</name>
    <dbReference type="NCBI Taxonomy" id="62708"/>
    <lineage>
        <taxon>Eukaryota</taxon>
        <taxon>Fungi</taxon>
        <taxon>Dikarya</taxon>
        <taxon>Ascomycota</taxon>
        <taxon>Pezizomycotina</taxon>
        <taxon>Leotiomycetes</taxon>
        <taxon>Erysiphales</taxon>
        <taxon>Erysiphaceae</taxon>
        <taxon>Golovinomyces</taxon>
    </lineage>
</organism>
<dbReference type="GO" id="GO:0005737">
    <property type="term" value="C:cytoplasm"/>
    <property type="evidence" value="ECO:0007669"/>
    <property type="project" value="UniProtKB-SubCell"/>
</dbReference>
<dbReference type="CDD" id="cd01926">
    <property type="entry name" value="cyclophilin_ABH_like"/>
    <property type="match status" value="1"/>
</dbReference>
<dbReference type="FunFam" id="1.25.40.10:FF:000029">
    <property type="entry name" value="peptidyl-prolyl cis-trans isomerase D"/>
    <property type="match status" value="1"/>
</dbReference>
<evidence type="ECO:0000256" key="8">
    <source>
        <dbReference type="ARBA" id="ARBA00022803"/>
    </source>
</evidence>
<comment type="caution">
    <text evidence="13">The sequence shown here is derived from an EMBL/GenBank/DDBJ whole genome shotgun (WGS) entry which is preliminary data.</text>
</comment>
<protein>
    <recommendedName>
        <fullName evidence="5">peptidylprolyl isomerase</fullName>
        <ecNumber evidence="5">5.2.1.8</ecNumber>
    </recommendedName>
</protein>
<dbReference type="GO" id="GO:0042026">
    <property type="term" value="P:protein refolding"/>
    <property type="evidence" value="ECO:0007669"/>
    <property type="project" value="UniProtKB-ARBA"/>
</dbReference>
<feature type="compositionally biased region" description="Acidic residues" evidence="11">
    <location>
        <begin position="195"/>
        <end position="204"/>
    </location>
</feature>
<evidence type="ECO:0000256" key="11">
    <source>
        <dbReference type="SAM" id="MobiDB-lite"/>
    </source>
</evidence>
<dbReference type="InterPro" id="IPR011990">
    <property type="entry name" value="TPR-like_helical_dom_sf"/>
</dbReference>
<gene>
    <name evidence="13" type="ORF">GcM3_137008</name>
</gene>
<comment type="catalytic activity">
    <reaction evidence="1">
        <text>[protein]-peptidylproline (omega=180) = [protein]-peptidylproline (omega=0)</text>
        <dbReference type="Rhea" id="RHEA:16237"/>
        <dbReference type="Rhea" id="RHEA-COMP:10747"/>
        <dbReference type="Rhea" id="RHEA-COMP:10748"/>
        <dbReference type="ChEBI" id="CHEBI:83833"/>
        <dbReference type="ChEBI" id="CHEBI:83834"/>
        <dbReference type="EC" id="5.2.1.8"/>
    </reaction>
</comment>
<keyword evidence="7" id="KW-0677">Repeat</keyword>
<evidence type="ECO:0000259" key="12">
    <source>
        <dbReference type="PROSITE" id="PS50072"/>
    </source>
</evidence>
<dbReference type="GO" id="GO:0003755">
    <property type="term" value="F:peptidyl-prolyl cis-trans isomerase activity"/>
    <property type="evidence" value="ECO:0007669"/>
    <property type="project" value="UniProtKB-KW"/>
</dbReference>
<dbReference type="PANTHER" id="PTHR11071:SF561">
    <property type="entry name" value="PEPTIDYL-PROLYL CIS-TRANS ISOMERASE D-RELATED"/>
    <property type="match status" value="1"/>
</dbReference>
<feature type="domain" description="PPIase cyclophilin-type" evidence="12">
    <location>
        <begin position="11"/>
        <end position="175"/>
    </location>
</feature>
<keyword evidence="9" id="KW-0697">Rotamase</keyword>
<dbReference type="Proteomes" id="UP000283383">
    <property type="component" value="Unassembled WGS sequence"/>
</dbReference>
<dbReference type="PROSITE" id="PS50072">
    <property type="entry name" value="CSA_PPIASE_2"/>
    <property type="match status" value="1"/>
</dbReference>
<dbReference type="Gene3D" id="2.40.100.10">
    <property type="entry name" value="Cyclophilin-like"/>
    <property type="match status" value="1"/>
</dbReference>
<sequence>MTESKNRSTVFFDITIGKNAEGRIVFKLYDDIVPKTAENFRALCTGEKGIGKSEIPLCYKGSKFHRVIKDFMIQGGDFTAGNGTGGESIYGSKFDDENFEVKHEKPFLLSMANAGPGTNGSQFFITTVPTPHLDNKHVVFGEVLSGKSIVRKIENLPTVPSDKPGKDVIITDCGQLTEEESQKVTQKKPDSTGDPYEDFPEDLSEPLNPGEIVKLVKDVKEFGNVAFKAGDISLGLEKYQKGLRYLNEDMDLDNEPEEIKSVINSLKYTLRSNSALLSNKVKDFKQASSYATAALEVEGISDKERAKALYRRAVAEIGLKNEEEALNDLEEANKLLPGDASIVQEISIVKRLIAERIRKEKAVYSKFFS</sequence>
<evidence type="ECO:0000256" key="6">
    <source>
        <dbReference type="ARBA" id="ARBA00022490"/>
    </source>
</evidence>
<evidence type="ECO:0000256" key="10">
    <source>
        <dbReference type="ARBA" id="ARBA00023235"/>
    </source>
</evidence>
<dbReference type="SUPFAM" id="SSF48452">
    <property type="entry name" value="TPR-like"/>
    <property type="match status" value="1"/>
</dbReference>
<dbReference type="InterPro" id="IPR020892">
    <property type="entry name" value="Cyclophilin-type_PPIase_CS"/>
</dbReference>
<evidence type="ECO:0000256" key="7">
    <source>
        <dbReference type="ARBA" id="ARBA00022737"/>
    </source>
</evidence>
<evidence type="ECO:0000256" key="4">
    <source>
        <dbReference type="ARBA" id="ARBA00010898"/>
    </source>
</evidence>
<evidence type="ECO:0000256" key="5">
    <source>
        <dbReference type="ARBA" id="ARBA00013194"/>
    </source>
</evidence>
<reference evidence="13 14" key="1">
    <citation type="journal article" date="2018" name="BMC Genomics">
        <title>Comparative genome analyses reveal sequence features reflecting distinct modes of host-adaptation between dicot and monocot powdery mildew.</title>
        <authorList>
            <person name="Wu Y."/>
            <person name="Ma X."/>
            <person name="Pan Z."/>
            <person name="Kale S.D."/>
            <person name="Song Y."/>
            <person name="King H."/>
            <person name="Zhang Q."/>
            <person name="Presley C."/>
            <person name="Deng X."/>
            <person name="Wei C.I."/>
            <person name="Xiao S."/>
        </authorList>
    </citation>
    <scope>NUCLEOTIDE SEQUENCE [LARGE SCALE GENOMIC DNA]</scope>
    <source>
        <strain evidence="13">UMSG3</strain>
    </source>
</reference>
<dbReference type="InterPro" id="IPR019734">
    <property type="entry name" value="TPR_rpt"/>
</dbReference>
<evidence type="ECO:0000256" key="9">
    <source>
        <dbReference type="ARBA" id="ARBA00023110"/>
    </source>
</evidence>
<evidence type="ECO:0000256" key="3">
    <source>
        <dbReference type="ARBA" id="ARBA00004496"/>
    </source>
</evidence>
<keyword evidence="10 13" id="KW-0413">Isomerase</keyword>
<dbReference type="SUPFAM" id="SSF50891">
    <property type="entry name" value="Cyclophilin-like"/>
    <property type="match status" value="1"/>
</dbReference>
<evidence type="ECO:0000256" key="2">
    <source>
        <dbReference type="ARBA" id="ARBA00002388"/>
    </source>
</evidence>
<evidence type="ECO:0000313" key="14">
    <source>
        <dbReference type="Proteomes" id="UP000283383"/>
    </source>
</evidence>
<accession>A0A420I264</accession>
<dbReference type="Gene3D" id="1.25.40.10">
    <property type="entry name" value="Tetratricopeptide repeat domain"/>
    <property type="match status" value="1"/>
</dbReference>
<comment type="function">
    <text evidence="2">PPIases accelerate the folding of proteins. It catalyzes the cis-trans isomerization of proline imidic peptide bonds in oligopeptides.</text>
</comment>
<dbReference type="InterPro" id="IPR002130">
    <property type="entry name" value="Cyclophilin-type_PPIase_dom"/>
</dbReference>
<comment type="similarity">
    <text evidence="4">Belongs to the cyclophilin-type PPIase family. PPIase D subfamily.</text>
</comment>
<keyword evidence="8" id="KW-0802">TPR repeat</keyword>
<dbReference type="EC" id="5.2.1.8" evidence="5"/>
<dbReference type="PANTHER" id="PTHR11071">
    <property type="entry name" value="PEPTIDYL-PROLYL CIS-TRANS ISOMERASE"/>
    <property type="match status" value="1"/>
</dbReference>
<feature type="region of interest" description="Disordered" evidence="11">
    <location>
        <begin position="175"/>
        <end position="204"/>
    </location>
</feature>
<dbReference type="GO" id="GO:0051082">
    <property type="term" value="F:unfolded protein binding"/>
    <property type="evidence" value="ECO:0007669"/>
    <property type="project" value="UniProtKB-ARBA"/>
</dbReference>
<evidence type="ECO:0000313" key="13">
    <source>
        <dbReference type="EMBL" id="RKF63783.1"/>
    </source>
</evidence>
<evidence type="ECO:0000256" key="1">
    <source>
        <dbReference type="ARBA" id="ARBA00000971"/>
    </source>
</evidence>
<keyword evidence="6" id="KW-0963">Cytoplasm</keyword>
<dbReference type="SMART" id="SM00028">
    <property type="entry name" value="TPR"/>
    <property type="match status" value="3"/>
</dbReference>
<dbReference type="Pfam" id="PF00160">
    <property type="entry name" value="Pro_isomerase"/>
    <property type="match status" value="1"/>
</dbReference>
<dbReference type="GO" id="GO:0016018">
    <property type="term" value="F:cyclosporin A binding"/>
    <property type="evidence" value="ECO:0007669"/>
    <property type="project" value="TreeGrafter"/>
</dbReference>
<dbReference type="PROSITE" id="PS00170">
    <property type="entry name" value="CSA_PPIASE_1"/>
    <property type="match status" value="1"/>
</dbReference>
<dbReference type="FunFam" id="2.40.100.10:FF:000009">
    <property type="entry name" value="Peptidyl-prolyl cis-trans isomerase D"/>
    <property type="match status" value="1"/>
</dbReference>
<dbReference type="InterPro" id="IPR029000">
    <property type="entry name" value="Cyclophilin-like_dom_sf"/>
</dbReference>
<dbReference type="PRINTS" id="PR00153">
    <property type="entry name" value="CSAPPISMRASE"/>
</dbReference>